<dbReference type="InterPro" id="IPR020583">
    <property type="entry name" value="Inositol_monoP_metal-BS"/>
</dbReference>
<dbReference type="PRINTS" id="PR00377">
    <property type="entry name" value="IMPHPHTASES"/>
</dbReference>
<dbReference type="GO" id="GO:0007165">
    <property type="term" value="P:signal transduction"/>
    <property type="evidence" value="ECO:0007669"/>
    <property type="project" value="TreeGrafter"/>
</dbReference>
<evidence type="ECO:0000256" key="3">
    <source>
        <dbReference type="ARBA" id="ARBA00022842"/>
    </source>
</evidence>
<dbReference type="PANTHER" id="PTHR20854:SF4">
    <property type="entry name" value="INOSITOL-1-MONOPHOSPHATASE-RELATED"/>
    <property type="match status" value="1"/>
</dbReference>
<dbReference type="OrthoDB" id="9772456at2"/>
<dbReference type="AlphaFoldDB" id="A0A1C4VXR7"/>
<gene>
    <name evidence="5" type="ORF">GA0074695_1907</name>
</gene>
<dbReference type="Gene3D" id="3.30.540.10">
    <property type="entry name" value="Fructose-1,6-Bisphosphatase, subunit A, domain 1"/>
    <property type="match status" value="1"/>
</dbReference>
<dbReference type="Pfam" id="PF00459">
    <property type="entry name" value="Inositol_P"/>
    <property type="match status" value="1"/>
</dbReference>
<evidence type="ECO:0000313" key="5">
    <source>
        <dbReference type="EMBL" id="SCE88772.1"/>
    </source>
</evidence>
<feature type="binding site" evidence="4">
    <location>
        <position position="91"/>
    </location>
    <ligand>
        <name>Mg(2+)</name>
        <dbReference type="ChEBI" id="CHEBI:18420"/>
        <label>1</label>
        <note>catalytic</note>
    </ligand>
</feature>
<keyword evidence="2" id="KW-0378">Hydrolase</keyword>
<evidence type="ECO:0000256" key="2">
    <source>
        <dbReference type="ARBA" id="ARBA00022801"/>
    </source>
</evidence>
<dbReference type="PANTHER" id="PTHR20854">
    <property type="entry name" value="INOSITOL MONOPHOSPHATASE"/>
    <property type="match status" value="1"/>
</dbReference>
<dbReference type="GO" id="GO:0046872">
    <property type="term" value="F:metal ion binding"/>
    <property type="evidence" value="ECO:0007669"/>
    <property type="project" value="UniProtKB-KW"/>
</dbReference>
<dbReference type="EMBL" id="LT607411">
    <property type="protein sequence ID" value="SCE88772.1"/>
    <property type="molecule type" value="Genomic_DNA"/>
</dbReference>
<dbReference type="Gene3D" id="3.40.190.80">
    <property type="match status" value="1"/>
</dbReference>
<feature type="binding site" evidence="4">
    <location>
        <position position="90"/>
    </location>
    <ligand>
        <name>Mg(2+)</name>
        <dbReference type="ChEBI" id="CHEBI:18420"/>
        <label>2</label>
    </ligand>
</feature>
<comment type="cofactor">
    <cofactor evidence="4">
        <name>Mg(2+)</name>
        <dbReference type="ChEBI" id="CHEBI:18420"/>
    </cofactor>
</comment>
<keyword evidence="3 4" id="KW-0460">Magnesium</keyword>
<reference evidence="6" key="1">
    <citation type="submission" date="2016-06" db="EMBL/GenBank/DDBJ databases">
        <authorList>
            <person name="Varghese N."/>
            <person name="Submissions Spin"/>
        </authorList>
    </citation>
    <scope>NUCLEOTIDE SEQUENCE [LARGE SCALE GENOMIC DNA]</scope>
    <source>
        <strain evidence="6">DSM 43909</strain>
    </source>
</reference>
<evidence type="ECO:0000256" key="1">
    <source>
        <dbReference type="ARBA" id="ARBA00022723"/>
    </source>
</evidence>
<dbReference type="SUPFAM" id="SSF56655">
    <property type="entry name" value="Carbohydrate phosphatase"/>
    <property type="match status" value="1"/>
</dbReference>
<keyword evidence="1 4" id="KW-0479">Metal-binding</keyword>
<dbReference type="RefSeq" id="WP_157744369.1">
    <property type="nucleotide sequence ID" value="NZ_LT607411.1"/>
</dbReference>
<dbReference type="Proteomes" id="UP000198242">
    <property type="component" value="Chromosome I"/>
</dbReference>
<dbReference type="PROSITE" id="PS00629">
    <property type="entry name" value="IMP_1"/>
    <property type="match status" value="1"/>
</dbReference>
<dbReference type="CDD" id="cd01637">
    <property type="entry name" value="IMPase_like"/>
    <property type="match status" value="1"/>
</dbReference>
<evidence type="ECO:0000313" key="6">
    <source>
        <dbReference type="Proteomes" id="UP000198242"/>
    </source>
</evidence>
<name>A0A1C4VXR7_MICVI</name>
<dbReference type="GO" id="GO:0006020">
    <property type="term" value="P:inositol metabolic process"/>
    <property type="evidence" value="ECO:0007669"/>
    <property type="project" value="TreeGrafter"/>
</dbReference>
<keyword evidence="6" id="KW-1185">Reference proteome</keyword>
<proteinExistence type="predicted"/>
<evidence type="ECO:0000256" key="4">
    <source>
        <dbReference type="PIRSR" id="PIRSR600760-2"/>
    </source>
</evidence>
<feature type="binding site" evidence="4">
    <location>
        <position position="227"/>
    </location>
    <ligand>
        <name>Mg(2+)</name>
        <dbReference type="ChEBI" id="CHEBI:18420"/>
        <label>1</label>
        <note>catalytic</note>
    </ligand>
</feature>
<dbReference type="GO" id="GO:0008934">
    <property type="term" value="F:inositol monophosphate 1-phosphatase activity"/>
    <property type="evidence" value="ECO:0007669"/>
    <property type="project" value="TreeGrafter"/>
</dbReference>
<protein>
    <submittedName>
        <fullName evidence="5">3'(2'), 5'-bisphosphate nucleotidase</fullName>
    </submittedName>
</protein>
<dbReference type="InterPro" id="IPR000760">
    <property type="entry name" value="Inositol_monophosphatase-like"/>
</dbReference>
<accession>A0A1C4VXR7</accession>
<sequence length="294" mass="32179">MNLDKLWADLATELLDVLVSYRSRVADLDVREKADHTLLTEADLAVEEMIIDRIRAMDPGARVLAEESGSGTWRPGLDEEPERIWVIDPIDGTAEFVRPQNVEFCSVVCLLERREPVAALIVAPELAAGRKPVVVLASRAEKKISVNGRPAAYNNGPEPARVASLTRSSTSEAPPHEAAMVEAGYALKTRTTSQTLDMLRTALDITDVAEGAPRFDLFYRRQQKVWDGLAGLCLGEIVGLMSTDLNGSKRLPVSMETLAQPEPTFASTVMGRPEAVKWFVELARDSHTGTPKSS</sequence>
<feature type="binding site" evidence="4">
    <location>
        <position position="66"/>
    </location>
    <ligand>
        <name>Mg(2+)</name>
        <dbReference type="ChEBI" id="CHEBI:18420"/>
        <label>1</label>
        <note>catalytic</note>
    </ligand>
</feature>
<feature type="binding site" evidence="4">
    <location>
        <position position="88"/>
    </location>
    <ligand>
        <name>Mg(2+)</name>
        <dbReference type="ChEBI" id="CHEBI:18420"/>
        <label>1</label>
        <note>catalytic</note>
    </ligand>
</feature>
<organism evidence="5 6">
    <name type="scientific">Micromonospora viridifaciens</name>
    <dbReference type="NCBI Taxonomy" id="1881"/>
    <lineage>
        <taxon>Bacteria</taxon>
        <taxon>Bacillati</taxon>
        <taxon>Actinomycetota</taxon>
        <taxon>Actinomycetes</taxon>
        <taxon>Micromonosporales</taxon>
        <taxon>Micromonosporaceae</taxon>
        <taxon>Micromonospora</taxon>
    </lineage>
</organism>